<keyword evidence="6 9" id="KW-1133">Transmembrane helix</keyword>
<protein>
    <recommendedName>
        <fullName evidence="9">TRAP transporter small permease protein</fullName>
    </recommendedName>
</protein>
<organism evidence="11 12">
    <name type="scientific">Kaustia mangrovi</name>
    <dbReference type="NCBI Taxonomy" id="2593653"/>
    <lineage>
        <taxon>Bacteria</taxon>
        <taxon>Pseudomonadati</taxon>
        <taxon>Pseudomonadota</taxon>
        <taxon>Alphaproteobacteria</taxon>
        <taxon>Hyphomicrobiales</taxon>
        <taxon>Parvibaculaceae</taxon>
        <taxon>Kaustia</taxon>
    </lineage>
</organism>
<evidence type="ECO:0000256" key="5">
    <source>
        <dbReference type="ARBA" id="ARBA00022692"/>
    </source>
</evidence>
<sequence length="170" mass="18158">MMLSALDAVSRLVAKVTGAVVAIMAAVAMTSLILQVFSRYVLGETFGWTEELALFLFTWIVLLAGSLGVREGFHVRLTLITGFLPAPVSAVWERAITLLVIVFGAALASSGWDYVAATLGQVSAAVRYPVEWLHMAAPVAGAAIVLHGTVRLFRPVERTSDAVVEESVDD</sequence>
<comment type="subcellular location">
    <subcellularLocation>
        <location evidence="1 9">Cell inner membrane</location>
        <topology evidence="1 9">Multi-pass membrane protein</topology>
    </subcellularLocation>
</comment>
<comment type="subunit">
    <text evidence="9">The complex comprises the extracytoplasmic solute receptor protein and the two transmembrane proteins.</text>
</comment>
<keyword evidence="5 9" id="KW-0812">Transmembrane</keyword>
<dbReference type="Proteomes" id="UP000593594">
    <property type="component" value="Chromosome"/>
</dbReference>
<accession>A0A7S8HDE3</accession>
<dbReference type="EMBL" id="CP058214">
    <property type="protein sequence ID" value="QPC44596.1"/>
    <property type="molecule type" value="Genomic_DNA"/>
</dbReference>
<keyword evidence="7 9" id="KW-0472">Membrane</keyword>
<dbReference type="KEGG" id="kmn:HW532_18950"/>
<keyword evidence="3" id="KW-1003">Cell membrane</keyword>
<evidence type="ECO:0000256" key="8">
    <source>
        <dbReference type="ARBA" id="ARBA00038436"/>
    </source>
</evidence>
<feature type="transmembrane region" description="Helical" evidence="9">
    <location>
        <begin position="12"/>
        <end position="37"/>
    </location>
</feature>
<reference evidence="11 12" key="1">
    <citation type="submission" date="2020-06" db="EMBL/GenBank/DDBJ databases">
        <title>Genome sequence of 2 isolates from Red Sea Mangroves.</title>
        <authorList>
            <person name="Sefrji F."/>
            <person name="Michoud G."/>
            <person name="Merlino G."/>
            <person name="Daffonchio D."/>
        </authorList>
    </citation>
    <scope>NUCLEOTIDE SEQUENCE [LARGE SCALE GENOMIC DNA]</scope>
    <source>
        <strain evidence="11 12">R1DC25</strain>
    </source>
</reference>
<feature type="transmembrane region" description="Helical" evidence="9">
    <location>
        <begin position="52"/>
        <end position="70"/>
    </location>
</feature>
<evidence type="ECO:0000313" key="11">
    <source>
        <dbReference type="EMBL" id="QPC44596.1"/>
    </source>
</evidence>
<evidence type="ECO:0000256" key="6">
    <source>
        <dbReference type="ARBA" id="ARBA00022989"/>
    </source>
</evidence>
<evidence type="ECO:0000256" key="9">
    <source>
        <dbReference type="RuleBase" id="RU369079"/>
    </source>
</evidence>
<keyword evidence="2 9" id="KW-0813">Transport</keyword>
<evidence type="ECO:0000256" key="1">
    <source>
        <dbReference type="ARBA" id="ARBA00004429"/>
    </source>
</evidence>
<dbReference type="InterPro" id="IPR007387">
    <property type="entry name" value="TRAP_DctQ"/>
</dbReference>
<comment type="similarity">
    <text evidence="8 9">Belongs to the TRAP transporter small permease family.</text>
</comment>
<dbReference type="Pfam" id="PF04290">
    <property type="entry name" value="DctQ"/>
    <property type="match status" value="1"/>
</dbReference>
<evidence type="ECO:0000256" key="3">
    <source>
        <dbReference type="ARBA" id="ARBA00022475"/>
    </source>
</evidence>
<keyword evidence="12" id="KW-1185">Reference proteome</keyword>
<name>A0A7S8HDE3_9HYPH</name>
<dbReference type="PANTHER" id="PTHR35011">
    <property type="entry name" value="2,3-DIKETO-L-GULONATE TRAP TRANSPORTER SMALL PERMEASE PROTEIN YIAM"/>
    <property type="match status" value="1"/>
</dbReference>
<dbReference type="GO" id="GO:0005886">
    <property type="term" value="C:plasma membrane"/>
    <property type="evidence" value="ECO:0007669"/>
    <property type="project" value="UniProtKB-SubCell"/>
</dbReference>
<dbReference type="InterPro" id="IPR055348">
    <property type="entry name" value="DctQ"/>
</dbReference>
<evidence type="ECO:0000259" key="10">
    <source>
        <dbReference type="Pfam" id="PF04290"/>
    </source>
</evidence>
<dbReference type="GO" id="GO:0015740">
    <property type="term" value="P:C4-dicarboxylate transport"/>
    <property type="evidence" value="ECO:0007669"/>
    <property type="project" value="TreeGrafter"/>
</dbReference>
<evidence type="ECO:0000256" key="4">
    <source>
        <dbReference type="ARBA" id="ARBA00022519"/>
    </source>
</evidence>
<dbReference type="GO" id="GO:0022857">
    <property type="term" value="F:transmembrane transporter activity"/>
    <property type="evidence" value="ECO:0007669"/>
    <property type="project" value="UniProtKB-UniRule"/>
</dbReference>
<gene>
    <name evidence="11" type="ORF">HW532_18950</name>
</gene>
<evidence type="ECO:0000313" key="12">
    <source>
        <dbReference type="Proteomes" id="UP000593594"/>
    </source>
</evidence>
<comment type="function">
    <text evidence="9">Part of the tripartite ATP-independent periplasmic (TRAP) transport system.</text>
</comment>
<keyword evidence="4 9" id="KW-0997">Cell inner membrane</keyword>
<dbReference type="PANTHER" id="PTHR35011:SF11">
    <property type="entry name" value="TRAP TRANSPORTER SMALL PERMEASE PROTEIN"/>
    <property type="match status" value="1"/>
</dbReference>
<evidence type="ECO:0000256" key="7">
    <source>
        <dbReference type="ARBA" id="ARBA00023136"/>
    </source>
</evidence>
<feature type="transmembrane region" description="Helical" evidence="9">
    <location>
        <begin position="132"/>
        <end position="150"/>
    </location>
</feature>
<proteinExistence type="inferred from homology"/>
<dbReference type="AlphaFoldDB" id="A0A7S8HDE3"/>
<dbReference type="RefSeq" id="WP_213161968.1">
    <property type="nucleotide sequence ID" value="NZ_CP058214.1"/>
</dbReference>
<feature type="domain" description="Tripartite ATP-independent periplasmic transporters DctQ component" evidence="10">
    <location>
        <begin position="30"/>
        <end position="157"/>
    </location>
</feature>
<evidence type="ECO:0000256" key="2">
    <source>
        <dbReference type="ARBA" id="ARBA00022448"/>
    </source>
</evidence>
<feature type="transmembrane region" description="Helical" evidence="9">
    <location>
        <begin position="91"/>
        <end position="112"/>
    </location>
</feature>